<reference evidence="2" key="1">
    <citation type="journal article" date="2021" name="bioRxiv">
        <title>Whole Genome Assembly and Annotation of Northern Wild Rice, Zizania palustris L., Supports a Whole Genome Duplication in the Zizania Genus.</title>
        <authorList>
            <person name="Haas M."/>
            <person name="Kono T."/>
            <person name="Macchietto M."/>
            <person name="Millas R."/>
            <person name="McGilp L."/>
            <person name="Shao M."/>
            <person name="Duquette J."/>
            <person name="Hirsch C.N."/>
            <person name="Kimball J."/>
        </authorList>
    </citation>
    <scope>NUCLEOTIDE SEQUENCE</scope>
    <source>
        <tissue evidence="2">Fresh leaf tissue</tissue>
    </source>
</reference>
<dbReference type="PROSITE" id="PS51257">
    <property type="entry name" value="PROKAR_LIPOPROTEIN"/>
    <property type="match status" value="1"/>
</dbReference>
<dbReference type="Proteomes" id="UP000729402">
    <property type="component" value="Unassembled WGS sequence"/>
</dbReference>
<proteinExistence type="predicted"/>
<protein>
    <submittedName>
        <fullName evidence="2">Uncharacterized protein</fullName>
    </submittedName>
</protein>
<feature type="compositionally biased region" description="Low complexity" evidence="1">
    <location>
        <begin position="16"/>
        <end position="34"/>
    </location>
</feature>
<dbReference type="AlphaFoldDB" id="A0A8J5SK00"/>
<feature type="region of interest" description="Disordered" evidence="1">
    <location>
        <begin position="1"/>
        <end position="34"/>
    </location>
</feature>
<reference evidence="2" key="2">
    <citation type="submission" date="2021-02" db="EMBL/GenBank/DDBJ databases">
        <authorList>
            <person name="Kimball J.A."/>
            <person name="Haas M.W."/>
            <person name="Macchietto M."/>
            <person name="Kono T."/>
            <person name="Duquette J."/>
            <person name="Shao M."/>
        </authorList>
    </citation>
    <scope>NUCLEOTIDE SEQUENCE</scope>
    <source>
        <tissue evidence="2">Fresh leaf tissue</tissue>
    </source>
</reference>
<feature type="region of interest" description="Disordered" evidence="1">
    <location>
        <begin position="92"/>
        <end position="115"/>
    </location>
</feature>
<feature type="compositionally biased region" description="Basic and acidic residues" evidence="1">
    <location>
        <begin position="1"/>
        <end position="15"/>
    </location>
</feature>
<gene>
    <name evidence="2" type="ORF">GUJ93_ZPchr0003g17390</name>
</gene>
<evidence type="ECO:0000313" key="3">
    <source>
        <dbReference type="Proteomes" id="UP000729402"/>
    </source>
</evidence>
<organism evidence="2 3">
    <name type="scientific">Zizania palustris</name>
    <name type="common">Northern wild rice</name>
    <dbReference type="NCBI Taxonomy" id="103762"/>
    <lineage>
        <taxon>Eukaryota</taxon>
        <taxon>Viridiplantae</taxon>
        <taxon>Streptophyta</taxon>
        <taxon>Embryophyta</taxon>
        <taxon>Tracheophyta</taxon>
        <taxon>Spermatophyta</taxon>
        <taxon>Magnoliopsida</taxon>
        <taxon>Liliopsida</taxon>
        <taxon>Poales</taxon>
        <taxon>Poaceae</taxon>
        <taxon>BOP clade</taxon>
        <taxon>Oryzoideae</taxon>
        <taxon>Oryzeae</taxon>
        <taxon>Zizaniinae</taxon>
        <taxon>Zizania</taxon>
    </lineage>
</organism>
<evidence type="ECO:0000313" key="2">
    <source>
        <dbReference type="EMBL" id="KAG8061810.1"/>
    </source>
</evidence>
<accession>A0A8J5SK00</accession>
<comment type="caution">
    <text evidence="2">The sequence shown here is derived from an EMBL/GenBank/DDBJ whole genome shotgun (WGS) entry which is preliminary data.</text>
</comment>
<sequence>MASQEEKTSVVKSEEPSPAGEQPQPPQAAGAAQGCAGQPLRLLKHDELARCKLEAFASSYLLEDPSIKEMAEQIAKDPAFTEMAEQLQKTVVQSPRAAEMPPALDPSKYVSTCSS</sequence>
<dbReference type="EMBL" id="JAAALK010000286">
    <property type="protein sequence ID" value="KAG8061810.1"/>
    <property type="molecule type" value="Genomic_DNA"/>
</dbReference>
<name>A0A8J5SK00_ZIZPA</name>
<evidence type="ECO:0000256" key="1">
    <source>
        <dbReference type="SAM" id="MobiDB-lite"/>
    </source>
</evidence>
<keyword evidence="3" id="KW-1185">Reference proteome</keyword>